<dbReference type="Gene3D" id="3.40.50.720">
    <property type="entry name" value="NAD(P)-binding Rossmann-like Domain"/>
    <property type="match status" value="1"/>
</dbReference>
<evidence type="ECO:0000259" key="1">
    <source>
        <dbReference type="Pfam" id="PF05368"/>
    </source>
</evidence>
<reference evidence="2 3" key="1">
    <citation type="submission" date="2023-07" db="EMBL/GenBank/DDBJ databases">
        <title>Genomic Encyclopedia of Type Strains, Phase IV (KMG-IV): sequencing the most valuable type-strain genomes for metagenomic binning, comparative biology and taxonomic classification.</title>
        <authorList>
            <person name="Goeker M."/>
        </authorList>
    </citation>
    <scope>NUCLEOTIDE SEQUENCE [LARGE SCALE GENOMIC DNA]</scope>
    <source>
        <strain evidence="2 3">DSM 4006</strain>
    </source>
</reference>
<dbReference type="InterPro" id="IPR051604">
    <property type="entry name" value="Ergot_Alk_Oxidoreductase"/>
</dbReference>
<name>A0ABT9XMJ6_9BACL</name>
<proteinExistence type="predicted"/>
<dbReference type="CDD" id="cd05269">
    <property type="entry name" value="TMR_SDR_a"/>
    <property type="match status" value="1"/>
</dbReference>
<dbReference type="EMBL" id="JAUSTP010000048">
    <property type="protein sequence ID" value="MDQ0191505.1"/>
    <property type="molecule type" value="Genomic_DNA"/>
</dbReference>
<evidence type="ECO:0000313" key="2">
    <source>
        <dbReference type="EMBL" id="MDQ0191505.1"/>
    </source>
</evidence>
<dbReference type="PANTHER" id="PTHR43162">
    <property type="match status" value="1"/>
</dbReference>
<accession>A0ABT9XMJ6</accession>
<dbReference type="PANTHER" id="PTHR43162:SF1">
    <property type="entry name" value="PRESTALK A DIFFERENTIATION PROTEIN A"/>
    <property type="match status" value="1"/>
</dbReference>
<comment type="caution">
    <text evidence="2">The sequence shown here is derived from an EMBL/GenBank/DDBJ whole genome shotgun (WGS) entry which is preliminary data.</text>
</comment>
<dbReference type="InterPro" id="IPR036291">
    <property type="entry name" value="NAD(P)-bd_dom_sf"/>
</dbReference>
<dbReference type="Gene3D" id="3.90.25.10">
    <property type="entry name" value="UDP-galactose 4-epimerase, domain 1"/>
    <property type="match status" value="1"/>
</dbReference>
<feature type="domain" description="NmrA-like" evidence="1">
    <location>
        <begin position="2"/>
        <end position="233"/>
    </location>
</feature>
<gene>
    <name evidence="2" type="ORF">J2S03_003376</name>
</gene>
<dbReference type="InterPro" id="IPR008030">
    <property type="entry name" value="NmrA-like"/>
</dbReference>
<dbReference type="RefSeq" id="WP_274454626.1">
    <property type="nucleotide sequence ID" value="NZ_CP067097.1"/>
</dbReference>
<keyword evidence="3" id="KW-1185">Reference proteome</keyword>
<dbReference type="SUPFAM" id="SSF51735">
    <property type="entry name" value="NAD(P)-binding Rossmann-fold domains"/>
    <property type="match status" value="1"/>
</dbReference>
<sequence length="274" mass="29306">MILVTGATGNVGSEVVRLLHGSGQSVRILSRDPAKASFPAGVEIAVGDLSSPATLTAALDGVNAVFLIRVPGSDTFPQIAKDAGVEHIVFLSSGAIESPSETAIGRNHLHTENLIRQSGVKWTFLRPGAFMTNTLQWAPSIRAEGVVRAPFGDVGNAPIDPRDIASAAATALTSPGHDGQIYSLTGPEVLTPVQQVQILSSVLGKDIRFEEIPESVAEENMKRFAPPEIVDSIFTLMRDGRHHGERVTNAVRDVTGRQARTFEQWAADFAHLFK</sequence>
<dbReference type="Pfam" id="PF05368">
    <property type="entry name" value="NmrA"/>
    <property type="match status" value="1"/>
</dbReference>
<protein>
    <submittedName>
        <fullName evidence="2">Uncharacterized protein YbjT (DUF2867 family)</fullName>
    </submittedName>
</protein>
<evidence type="ECO:0000313" key="3">
    <source>
        <dbReference type="Proteomes" id="UP001232973"/>
    </source>
</evidence>
<dbReference type="Proteomes" id="UP001232973">
    <property type="component" value="Unassembled WGS sequence"/>
</dbReference>
<organism evidence="2 3">
    <name type="scientific">Alicyclobacillus cycloheptanicus</name>
    <dbReference type="NCBI Taxonomy" id="1457"/>
    <lineage>
        <taxon>Bacteria</taxon>
        <taxon>Bacillati</taxon>
        <taxon>Bacillota</taxon>
        <taxon>Bacilli</taxon>
        <taxon>Bacillales</taxon>
        <taxon>Alicyclobacillaceae</taxon>
        <taxon>Alicyclobacillus</taxon>
    </lineage>
</organism>